<accession>K9W4N6</accession>
<dbReference type="InterPro" id="IPR036366">
    <property type="entry name" value="PGBDSf"/>
</dbReference>
<dbReference type="PANTHER" id="PTHR41533:SF1">
    <property type="entry name" value="L,D-TRANSPEPTIDASE YCBB-RELATED"/>
    <property type="match status" value="1"/>
</dbReference>
<gene>
    <name evidence="2" type="ORF">Cri9333_3592</name>
</gene>
<sequence length="197" mass="21572">MMETFAYLHIATAYEESLVRSQAEECQLRLLEKLKGKKLSTKILLLFLAFNWFGLNLASGVQALERGDRGAEVRDLQTRLNAAGYYQGKITGYYGRLTEAAVKRFQKAKKLPVVGKAGEKTYAALRSSEGIVARQPNRSSTTVAQIQRRLIAQGYDAGKVDGIYGAKTRAAVKRFQQDHGLIADGIVGSATNAVLAT</sequence>
<dbReference type="PATRIC" id="fig|1173022.3.peg.3864"/>
<dbReference type="eggNOG" id="COG3409">
    <property type="taxonomic scope" value="Bacteria"/>
</dbReference>
<dbReference type="AlphaFoldDB" id="K9W4N6"/>
<protein>
    <submittedName>
        <fullName evidence="2">Peptidoglycan-binding domain 1 protein</fullName>
    </submittedName>
</protein>
<dbReference type="InterPro" id="IPR036365">
    <property type="entry name" value="PGBD-like_sf"/>
</dbReference>
<feature type="domain" description="Peptidoglycan binding-like" evidence="1">
    <location>
        <begin position="141"/>
        <end position="195"/>
    </location>
</feature>
<dbReference type="PANTHER" id="PTHR41533">
    <property type="entry name" value="L,D-TRANSPEPTIDASE HI_1667-RELATED"/>
    <property type="match status" value="1"/>
</dbReference>
<dbReference type="Pfam" id="PF01471">
    <property type="entry name" value="PG_binding_1"/>
    <property type="match status" value="2"/>
</dbReference>
<dbReference type="InterPro" id="IPR052905">
    <property type="entry name" value="LD-transpeptidase_YkuD-like"/>
</dbReference>
<dbReference type="SUPFAM" id="SSF47090">
    <property type="entry name" value="PGBD-like"/>
    <property type="match status" value="2"/>
</dbReference>
<keyword evidence="3" id="KW-1185">Reference proteome</keyword>
<dbReference type="KEGG" id="cep:Cri9333_3592"/>
<reference evidence="2 3" key="1">
    <citation type="submission" date="2012-06" db="EMBL/GenBank/DDBJ databases">
        <title>Finished chromosome of genome of Crinalium epipsammum PCC 9333.</title>
        <authorList>
            <consortium name="US DOE Joint Genome Institute"/>
            <person name="Gugger M."/>
            <person name="Coursin T."/>
            <person name="Rippka R."/>
            <person name="Tandeau De Marsac N."/>
            <person name="Huntemann M."/>
            <person name="Wei C.-L."/>
            <person name="Han J."/>
            <person name="Detter J.C."/>
            <person name="Han C."/>
            <person name="Tapia R."/>
            <person name="Davenport K."/>
            <person name="Daligault H."/>
            <person name="Erkkila T."/>
            <person name="Gu W."/>
            <person name="Munk A.C.C."/>
            <person name="Teshima H."/>
            <person name="Xu Y."/>
            <person name="Chain P."/>
            <person name="Chen A."/>
            <person name="Krypides N."/>
            <person name="Mavromatis K."/>
            <person name="Markowitz V."/>
            <person name="Szeto E."/>
            <person name="Ivanova N."/>
            <person name="Mikhailova N."/>
            <person name="Ovchinnikova G."/>
            <person name="Pagani I."/>
            <person name="Pati A."/>
            <person name="Goodwin L."/>
            <person name="Peters L."/>
            <person name="Pitluck S."/>
            <person name="Woyke T."/>
            <person name="Kerfeld C."/>
        </authorList>
    </citation>
    <scope>NUCLEOTIDE SEQUENCE [LARGE SCALE GENOMIC DNA]</scope>
    <source>
        <strain evidence="2 3">PCC 9333</strain>
    </source>
</reference>
<dbReference type="RefSeq" id="WP_015204520.1">
    <property type="nucleotide sequence ID" value="NC_019753.1"/>
</dbReference>
<dbReference type="Gene3D" id="1.10.101.10">
    <property type="entry name" value="PGBD-like superfamily/PGBD"/>
    <property type="match status" value="2"/>
</dbReference>
<dbReference type="STRING" id="1173022.Cri9333_3592"/>
<name>K9W4N6_9CYAN</name>
<dbReference type="OrthoDB" id="9785345at2"/>
<dbReference type="HOGENOM" id="CLU_111573_2_0_3"/>
<dbReference type="InterPro" id="IPR002477">
    <property type="entry name" value="Peptidoglycan-bd-like"/>
</dbReference>
<feature type="domain" description="Peptidoglycan binding-like" evidence="1">
    <location>
        <begin position="69"/>
        <end position="125"/>
    </location>
</feature>
<organism evidence="2 3">
    <name type="scientific">Crinalium epipsammum PCC 9333</name>
    <dbReference type="NCBI Taxonomy" id="1173022"/>
    <lineage>
        <taxon>Bacteria</taxon>
        <taxon>Bacillati</taxon>
        <taxon>Cyanobacteriota</taxon>
        <taxon>Cyanophyceae</taxon>
        <taxon>Gomontiellales</taxon>
        <taxon>Gomontiellaceae</taxon>
        <taxon>Crinalium</taxon>
    </lineage>
</organism>
<evidence type="ECO:0000313" key="2">
    <source>
        <dbReference type="EMBL" id="AFZ14415.1"/>
    </source>
</evidence>
<evidence type="ECO:0000259" key="1">
    <source>
        <dbReference type="Pfam" id="PF01471"/>
    </source>
</evidence>
<dbReference type="EMBL" id="CP003620">
    <property type="protein sequence ID" value="AFZ14415.1"/>
    <property type="molecule type" value="Genomic_DNA"/>
</dbReference>
<evidence type="ECO:0000313" key="3">
    <source>
        <dbReference type="Proteomes" id="UP000010472"/>
    </source>
</evidence>
<dbReference type="Proteomes" id="UP000010472">
    <property type="component" value="Chromosome"/>
</dbReference>
<proteinExistence type="predicted"/>